<dbReference type="GO" id="GO:0016020">
    <property type="term" value="C:membrane"/>
    <property type="evidence" value="ECO:0007669"/>
    <property type="project" value="UniProtKB-SubCell"/>
</dbReference>
<comment type="caution">
    <text evidence="8">The sequence shown here is derived from an EMBL/GenBank/DDBJ whole genome shotgun (WGS) entry which is preliminary data.</text>
</comment>
<dbReference type="PROSITE" id="PS50850">
    <property type="entry name" value="MFS"/>
    <property type="match status" value="1"/>
</dbReference>
<keyword evidence="9" id="KW-1185">Reference proteome</keyword>
<dbReference type="PANTHER" id="PTHR48022">
    <property type="entry name" value="PLASTIDIC GLUCOSE TRANSPORTER 4"/>
    <property type="match status" value="1"/>
</dbReference>
<feature type="transmembrane region" description="Helical" evidence="6">
    <location>
        <begin position="377"/>
        <end position="397"/>
    </location>
</feature>
<evidence type="ECO:0000313" key="9">
    <source>
        <dbReference type="Proteomes" id="UP001172673"/>
    </source>
</evidence>
<dbReference type="Gene3D" id="1.20.1250.20">
    <property type="entry name" value="MFS general substrate transporter like domains"/>
    <property type="match status" value="1"/>
</dbReference>
<accession>A0AA39CG92</accession>
<evidence type="ECO:0000256" key="6">
    <source>
        <dbReference type="SAM" id="Phobius"/>
    </source>
</evidence>
<feature type="transmembrane region" description="Helical" evidence="6">
    <location>
        <begin position="492"/>
        <end position="511"/>
    </location>
</feature>
<dbReference type="InterPro" id="IPR005829">
    <property type="entry name" value="Sugar_transporter_CS"/>
</dbReference>
<feature type="transmembrane region" description="Helical" evidence="6">
    <location>
        <begin position="223"/>
        <end position="241"/>
    </location>
</feature>
<feature type="domain" description="Major facilitator superfamily (MFS) profile" evidence="7">
    <location>
        <begin position="62"/>
        <end position="515"/>
    </location>
</feature>
<keyword evidence="3 6" id="KW-0812">Transmembrane</keyword>
<proteinExistence type="inferred from homology"/>
<keyword evidence="4 6" id="KW-1133">Transmembrane helix</keyword>
<dbReference type="InterPro" id="IPR050360">
    <property type="entry name" value="MFS_Sugar_Transporters"/>
</dbReference>
<gene>
    <name evidence="8" type="ORF">H2200_008207</name>
</gene>
<protein>
    <recommendedName>
        <fullName evidence="7">Major facilitator superfamily (MFS) profile domain-containing protein</fullName>
    </recommendedName>
</protein>
<comment type="subcellular location">
    <subcellularLocation>
        <location evidence="1">Membrane</location>
        <topology evidence="1">Multi-pass membrane protein</topology>
    </subcellularLocation>
</comment>
<name>A0AA39CG92_9EURO</name>
<evidence type="ECO:0000256" key="4">
    <source>
        <dbReference type="ARBA" id="ARBA00022989"/>
    </source>
</evidence>
<feature type="transmembrane region" description="Helical" evidence="6">
    <location>
        <begin position="138"/>
        <end position="157"/>
    </location>
</feature>
<comment type="similarity">
    <text evidence="2">Belongs to the major facilitator superfamily. Sugar transporter (TC 2.A.1.1) family.</text>
</comment>
<dbReference type="PANTHER" id="PTHR48022:SF2">
    <property type="entry name" value="PLASTIDIC GLUCOSE TRANSPORTER 4"/>
    <property type="match status" value="1"/>
</dbReference>
<feature type="transmembrane region" description="Helical" evidence="6">
    <location>
        <begin position="164"/>
        <end position="183"/>
    </location>
</feature>
<reference evidence="8" key="1">
    <citation type="submission" date="2022-10" db="EMBL/GenBank/DDBJ databases">
        <title>Culturing micro-colonial fungi from biological soil crusts in the Mojave desert and describing Neophaeococcomyces mojavensis, and introducing the new genera and species Taxawa tesnikishii.</title>
        <authorList>
            <person name="Kurbessoian T."/>
            <person name="Stajich J.E."/>
        </authorList>
    </citation>
    <scope>NUCLEOTIDE SEQUENCE</scope>
    <source>
        <strain evidence="8">TK_41</strain>
    </source>
</reference>
<feature type="transmembrane region" description="Helical" evidence="6">
    <location>
        <begin position="434"/>
        <end position="453"/>
    </location>
</feature>
<sequence length="567" mass="62791">MAESAVNPSEKTGVAHLEGLSEKVEDVKIQVEGYDSYGLVKSTFDELTIPQTLWTFRRVILISLAVYTGYVCEGFEVSGLHSTDIEGWPAWTQYRSLADTLQLNAGGSVIANKGFIKEFGSKGGAGVRALDPTWVSTWSALLNVGQIVTFTYISWFADRFGRKTSFYVAWTWLVVGCILLNTAKSPSVWALAKLCNGAGIGVLQITCQVYIMEICPNRIRGGMVLFQAVWSNIGGIVVSVMMQQLNEKYPDNYLIAMRILWAPIGLMIVCWIFVPESPWFHARRGHKEKALKAMRQIYGGVKGYDFEEEYGIIARTIEHEREVLQAAPKYVDVFKGLNLKRTLSVMLLAVSQQLAGLAIIFTYSTYFFSLAGLDDPFLGTVILNCCNLLAVILWALTTDKLGRRTIINSCQTFICCILFIVGGLYWAGATKGNATAGTVLIVAMSYYLYSAELPSALLRIKTGPITFLTNSITGIATCYATPPMLLAMSVKAAFVFAAFSVPLCVLMWLYLPETKGRSAAEIDELYERHIPAWRWSRTVTVAEEQMRAVAQVKGALREGQAQRQVEA</sequence>
<organism evidence="8 9">
    <name type="scientific">Cladophialophora chaetospira</name>
    <dbReference type="NCBI Taxonomy" id="386627"/>
    <lineage>
        <taxon>Eukaryota</taxon>
        <taxon>Fungi</taxon>
        <taxon>Dikarya</taxon>
        <taxon>Ascomycota</taxon>
        <taxon>Pezizomycotina</taxon>
        <taxon>Eurotiomycetes</taxon>
        <taxon>Chaetothyriomycetidae</taxon>
        <taxon>Chaetothyriales</taxon>
        <taxon>Herpotrichiellaceae</taxon>
        <taxon>Cladophialophora</taxon>
    </lineage>
</organism>
<dbReference type="PROSITE" id="PS00216">
    <property type="entry name" value="SUGAR_TRANSPORT_1"/>
    <property type="match status" value="1"/>
</dbReference>
<dbReference type="GO" id="GO:0005351">
    <property type="term" value="F:carbohydrate:proton symporter activity"/>
    <property type="evidence" value="ECO:0007669"/>
    <property type="project" value="TreeGrafter"/>
</dbReference>
<feature type="transmembrane region" description="Helical" evidence="6">
    <location>
        <begin position="465"/>
        <end position="486"/>
    </location>
</feature>
<dbReference type="Pfam" id="PF00083">
    <property type="entry name" value="Sugar_tr"/>
    <property type="match status" value="1"/>
</dbReference>
<dbReference type="Proteomes" id="UP001172673">
    <property type="component" value="Unassembled WGS sequence"/>
</dbReference>
<feature type="transmembrane region" description="Helical" evidence="6">
    <location>
        <begin position="345"/>
        <end position="371"/>
    </location>
</feature>
<feature type="transmembrane region" description="Helical" evidence="6">
    <location>
        <begin position="409"/>
        <end position="428"/>
    </location>
</feature>
<keyword evidence="5 6" id="KW-0472">Membrane</keyword>
<dbReference type="EMBL" id="JAPDRK010000012">
    <property type="protein sequence ID" value="KAJ9607135.1"/>
    <property type="molecule type" value="Genomic_DNA"/>
</dbReference>
<dbReference type="AlphaFoldDB" id="A0AA39CG92"/>
<dbReference type="InterPro" id="IPR036259">
    <property type="entry name" value="MFS_trans_sf"/>
</dbReference>
<evidence type="ECO:0000256" key="3">
    <source>
        <dbReference type="ARBA" id="ARBA00022692"/>
    </source>
</evidence>
<dbReference type="SUPFAM" id="SSF103473">
    <property type="entry name" value="MFS general substrate transporter"/>
    <property type="match status" value="1"/>
</dbReference>
<evidence type="ECO:0000259" key="7">
    <source>
        <dbReference type="PROSITE" id="PS50850"/>
    </source>
</evidence>
<feature type="transmembrane region" description="Helical" evidence="6">
    <location>
        <begin position="253"/>
        <end position="274"/>
    </location>
</feature>
<dbReference type="InterPro" id="IPR005828">
    <property type="entry name" value="MFS_sugar_transport-like"/>
</dbReference>
<dbReference type="InterPro" id="IPR020846">
    <property type="entry name" value="MFS_dom"/>
</dbReference>
<evidence type="ECO:0000256" key="1">
    <source>
        <dbReference type="ARBA" id="ARBA00004141"/>
    </source>
</evidence>
<evidence type="ECO:0000313" key="8">
    <source>
        <dbReference type="EMBL" id="KAJ9607135.1"/>
    </source>
</evidence>
<evidence type="ECO:0000256" key="5">
    <source>
        <dbReference type="ARBA" id="ARBA00023136"/>
    </source>
</evidence>
<evidence type="ECO:0000256" key="2">
    <source>
        <dbReference type="ARBA" id="ARBA00010992"/>
    </source>
</evidence>